<dbReference type="InterPro" id="IPR005829">
    <property type="entry name" value="Sugar_transporter_CS"/>
</dbReference>
<dbReference type="EMBL" id="OBDO01000003">
    <property type="protein sequence ID" value="SNX96168.1"/>
    <property type="molecule type" value="Genomic_DNA"/>
</dbReference>
<evidence type="ECO:0000256" key="3">
    <source>
        <dbReference type="ARBA" id="ARBA00007520"/>
    </source>
</evidence>
<evidence type="ECO:0000256" key="10">
    <source>
        <dbReference type="SAM" id="Phobius"/>
    </source>
</evidence>
<dbReference type="PRINTS" id="PR01035">
    <property type="entry name" value="TCRTETA"/>
</dbReference>
<keyword evidence="8 10" id="KW-0472">Membrane</keyword>
<dbReference type="GO" id="GO:0005886">
    <property type="term" value="C:plasma membrane"/>
    <property type="evidence" value="ECO:0007669"/>
    <property type="project" value="UniProtKB-SubCell"/>
</dbReference>
<feature type="transmembrane region" description="Helical" evidence="10">
    <location>
        <begin position="162"/>
        <end position="181"/>
    </location>
</feature>
<sequence length="447" mass="44882">MTRPCHARAAGGCLEPVSPVNTVGTAPSTAPPAVGRALAVVLSLLTVFGPISMDLYLPVLPALTGELRAATSTAQLTITACLLGLALGQLVAGPLSDRFGRRRPLLVGVVAYVAVSLLCAVSPTVETLVAARFVQGLAGGVGVVIAQAAGRDLYSGGRLLRYYGRLTVLGGLAAVVGPVIGGQLAAVTDWRGIFVFLAAVGAAILIACLLVFRETLPAERRVSGGLAQTGRDMHRLLSDRVFLGAVLVTGFVNAALFAYLSGATFVLQGVYGLSPQGYSYAFGLNSLGFMVFGFTAGRTSERWSVQGTLLAGIVMCGAGAGGLVATAVLHLPLVVVLVSLVTLVSGVAVTTPPATSLALADHPDIAGTASSLLGVARFAFGGLAAPLVGLGAGVAPLALVTVTAAALGALAHAAAVRRPAHVAAVRRPAPSPTPTADVEPGLTPAGR</sequence>
<evidence type="ECO:0000256" key="2">
    <source>
        <dbReference type="ARBA" id="ARBA00006236"/>
    </source>
</evidence>
<keyword evidence="4" id="KW-0813">Transport</keyword>
<feature type="transmembrane region" description="Helical" evidence="10">
    <location>
        <begin position="280"/>
        <end position="297"/>
    </location>
</feature>
<evidence type="ECO:0000256" key="8">
    <source>
        <dbReference type="ARBA" id="ARBA00023136"/>
    </source>
</evidence>
<keyword evidence="7 10" id="KW-1133">Transmembrane helix</keyword>
<evidence type="ECO:0000256" key="6">
    <source>
        <dbReference type="ARBA" id="ARBA00022692"/>
    </source>
</evidence>
<dbReference type="Gene3D" id="1.20.1720.10">
    <property type="entry name" value="Multidrug resistance protein D"/>
    <property type="match status" value="1"/>
</dbReference>
<evidence type="ECO:0000256" key="9">
    <source>
        <dbReference type="SAM" id="MobiDB-lite"/>
    </source>
</evidence>
<evidence type="ECO:0000256" key="5">
    <source>
        <dbReference type="ARBA" id="ARBA00022475"/>
    </source>
</evidence>
<evidence type="ECO:0000259" key="11">
    <source>
        <dbReference type="PROSITE" id="PS50850"/>
    </source>
</evidence>
<evidence type="ECO:0000256" key="1">
    <source>
        <dbReference type="ARBA" id="ARBA00004651"/>
    </source>
</evidence>
<comment type="similarity">
    <text evidence="2">Belongs to the major facilitator superfamily. Bcr/CmlA family.</text>
</comment>
<protein>
    <submittedName>
        <fullName evidence="12">MFS transporter, DHA1 family, bicyclomycin/chloramphenicol resistance protein</fullName>
    </submittedName>
</protein>
<feature type="transmembrane region" description="Helical" evidence="10">
    <location>
        <begin position="397"/>
        <end position="416"/>
    </location>
</feature>
<feature type="transmembrane region" description="Helical" evidence="10">
    <location>
        <begin position="372"/>
        <end position="391"/>
    </location>
</feature>
<evidence type="ECO:0000256" key="7">
    <source>
        <dbReference type="ARBA" id="ARBA00022989"/>
    </source>
</evidence>
<dbReference type="InterPro" id="IPR004812">
    <property type="entry name" value="Efflux_drug-R_Bcr/CmlA"/>
</dbReference>
<keyword evidence="6 10" id="KW-0812">Transmembrane</keyword>
<feature type="transmembrane region" description="Helical" evidence="10">
    <location>
        <begin position="335"/>
        <end position="360"/>
    </location>
</feature>
<feature type="domain" description="Major facilitator superfamily (MFS) profile" evidence="11">
    <location>
        <begin position="38"/>
        <end position="420"/>
    </location>
</feature>
<name>A0A285EAL0_9ACTN</name>
<feature type="transmembrane region" description="Helical" evidence="10">
    <location>
        <begin position="309"/>
        <end position="329"/>
    </location>
</feature>
<dbReference type="SUPFAM" id="SSF103473">
    <property type="entry name" value="MFS general substrate transporter"/>
    <property type="match status" value="1"/>
</dbReference>
<dbReference type="GO" id="GO:0042910">
    <property type="term" value="F:xenobiotic transmembrane transporter activity"/>
    <property type="evidence" value="ECO:0007669"/>
    <property type="project" value="InterPro"/>
</dbReference>
<gene>
    <name evidence="12" type="ORF">SAMN06893097_103337</name>
</gene>
<dbReference type="PROSITE" id="PS00216">
    <property type="entry name" value="SUGAR_TRANSPORT_1"/>
    <property type="match status" value="1"/>
</dbReference>
<organism evidence="12 13">
    <name type="scientific">Geodermatophilus sabuli</name>
    <dbReference type="NCBI Taxonomy" id="1564158"/>
    <lineage>
        <taxon>Bacteria</taxon>
        <taxon>Bacillati</taxon>
        <taxon>Actinomycetota</taxon>
        <taxon>Actinomycetes</taxon>
        <taxon>Geodermatophilales</taxon>
        <taxon>Geodermatophilaceae</taxon>
        <taxon>Geodermatophilus</taxon>
    </lineage>
</organism>
<comment type="similarity">
    <text evidence="3">Belongs to the major facilitator superfamily. TCR/Tet family.</text>
</comment>
<feature type="transmembrane region" description="Helical" evidence="10">
    <location>
        <begin position="193"/>
        <end position="212"/>
    </location>
</feature>
<feature type="transmembrane region" description="Helical" evidence="10">
    <location>
        <begin position="241"/>
        <end position="260"/>
    </location>
</feature>
<feature type="transmembrane region" description="Helical" evidence="10">
    <location>
        <begin position="33"/>
        <end position="53"/>
    </location>
</feature>
<keyword evidence="13" id="KW-1185">Reference proteome</keyword>
<evidence type="ECO:0000313" key="13">
    <source>
        <dbReference type="Proteomes" id="UP000219514"/>
    </source>
</evidence>
<dbReference type="OrthoDB" id="9814303at2"/>
<dbReference type="InterPro" id="IPR011701">
    <property type="entry name" value="MFS"/>
</dbReference>
<dbReference type="InterPro" id="IPR001958">
    <property type="entry name" value="Tet-R_TetA/multi-R_MdtG-like"/>
</dbReference>
<dbReference type="InterPro" id="IPR036259">
    <property type="entry name" value="MFS_trans_sf"/>
</dbReference>
<feature type="transmembrane region" description="Helical" evidence="10">
    <location>
        <begin position="129"/>
        <end position="150"/>
    </location>
</feature>
<dbReference type="NCBIfam" id="TIGR00710">
    <property type="entry name" value="efflux_Bcr_CflA"/>
    <property type="match status" value="1"/>
</dbReference>
<dbReference type="Pfam" id="PF07690">
    <property type="entry name" value="MFS_1"/>
    <property type="match status" value="1"/>
</dbReference>
<dbReference type="PROSITE" id="PS50850">
    <property type="entry name" value="MFS"/>
    <property type="match status" value="1"/>
</dbReference>
<dbReference type="FunFam" id="1.20.1720.10:FF:000005">
    <property type="entry name" value="Bcr/CflA family efflux transporter"/>
    <property type="match status" value="1"/>
</dbReference>
<reference evidence="12 13" key="1">
    <citation type="submission" date="2017-09" db="EMBL/GenBank/DDBJ databases">
        <authorList>
            <person name="Ehlers B."/>
            <person name="Leendertz F.H."/>
        </authorList>
    </citation>
    <scope>NUCLEOTIDE SEQUENCE [LARGE SCALE GENOMIC DNA]</scope>
    <source>
        <strain evidence="12 13">DSM 46844</strain>
    </source>
</reference>
<dbReference type="InterPro" id="IPR020846">
    <property type="entry name" value="MFS_dom"/>
</dbReference>
<feature type="region of interest" description="Disordered" evidence="9">
    <location>
        <begin position="423"/>
        <end position="447"/>
    </location>
</feature>
<dbReference type="PANTHER" id="PTHR23502">
    <property type="entry name" value="MAJOR FACILITATOR SUPERFAMILY"/>
    <property type="match status" value="1"/>
</dbReference>
<dbReference type="PANTHER" id="PTHR23502:SF132">
    <property type="entry name" value="POLYAMINE TRANSPORTER 2-RELATED"/>
    <property type="match status" value="1"/>
</dbReference>
<proteinExistence type="inferred from homology"/>
<comment type="subcellular location">
    <subcellularLocation>
        <location evidence="1">Cell membrane</location>
        <topology evidence="1">Multi-pass membrane protein</topology>
    </subcellularLocation>
</comment>
<evidence type="ECO:0000313" key="12">
    <source>
        <dbReference type="EMBL" id="SNX96168.1"/>
    </source>
</evidence>
<dbReference type="AlphaFoldDB" id="A0A285EAL0"/>
<feature type="transmembrane region" description="Helical" evidence="10">
    <location>
        <begin position="104"/>
        <end position="123"/>
    </location>
</feature>
<dbReference type="CDD" id="cd17320">
    <property type="entry name" value="MFS_MdfA_MDR_like"/>
    <property type="match status" value="1"/>
</dbReference>
<dbReference type="GO" id="GO:1990961">
    <property type="term" value="P:xenobiotic detoxification by transmembrane export across the plasma membrane"/>
    <property type="evidence" value="ECO:0007669"/>
    <property type="project" value="InterPro"/>
</dbReference>
<evidence type="ECO:0000256" key="4">
    <source>
        <dbReference type="ARBA" id="ARBA00022448"/>
    </source>
</evidence>
<keyword evidence="5" id="KW-1003">Cell membrane</keyword>
<accession>A0A285EAL0</accession>
<dbReference type="Proteomes" id="UP000219514">
    <property type="component" value="Unassembled WGS sequence"/>
</dbReference>
<feature type="transmembrane region" description="Helical" evidence="10">
    <location>
        <begin position="73"/>
        <end position="92"/>
    </location>
</feature>